<protein>
    <submittedName>
        <fullName evidence="5">Dipeptidyl aminopeptidase/acylaminoacyl peptidase</fullName>
    </submittedName>
</protein>
<dbReference type="SUPFAM" id="SSF53474">
    <property type="entry name" value="alpha/beta-Hydrolases"/>
    <property type="match status" value="1"/>
</dbReference>
<evidence type="ECO:0000313" key="5">
    <source>
        <dbReference type="EMBL" id="NYI68661.1"/>
    </source>
</evidence>
<dbReference type="Pfam" id="PF00326">
    <property type="entry name" value="Peptidase_S9"/>
    <property type="match status" value="1"/>
</dbReference>
<proteinExistence type="predicted"/>
<dbReference type="EMBL" id="JACBZP010000001">
    <property type="protein sequence ID" value="NYI68661.1"/>
    <property type="molecule type" value="Genomic_DNA"/>
</dbReference>
<organism evidence="5 6">
    <name type="scientific">Spelaeicoccus albus</name>
    <dbReference type="NCBI Taxonomy" id="1280376"/>
    <lineage>
        <taxon>Bacteria</taxon>
        <taxon>Bacillati</taxon>
        <taxon>Actinomycetota</taxon>
        <taxon>Actinomycetes</taxon>
        <taxon>Micrococcales</taxon>
        <taxon>Brevibacteriaceae</taxon>
        <taxon>Spelaeicoccus</taxon>
    </lineage>
</organism>
<evidence type="ECO:0000256" key="3">
    <source>
        <dbReference type="SAM" id="MobiDB-lite"/>
    </source>
</evidence>
<dbReference type="Pfam" id="PF07676">
    <property type="entry name" value="PD40"/>
    <property type="match status" value="3"/>
</dbReference>
<name>A0A7Z0IIR1_9MICO</name>
<evidence type="ECO:0000259" key="4">
    <source>
        <dbReference type="Pfam" id="PF00326"/>
    </source>
</evidence>
<keyword evidence="6" id="KW-1185">Reference proteome</keyword>
<evidence type="ECO:0000313" key="6">
    <source>
        <dbReference type="Proteomes" id="UP000539111"/>
    </source>
</evidence>
<dbReference type="PANTHER" id="PTHR42776:SF4">
    <property type="entry name" value="ACYLAMINO-ACID-RELEASING ENZYME"/>
    <property type="match status" value="1"/>
</dbReference>
<keyword evidence="1" id="KW-0378">Hydrolase</keyword>
<feature type="domain" description="Peptidase S9 prolyl oligopeptidase catalytic" evidence="4">
    <location>
        <begin position="460"/>
        <end position="663"/>
    </location>
</feature>
<evidence type="ECO:0000256" key="2">
    <source>
        <dbReference type="ARBA" id="ARBA00022825"/>
    </source>
</evidence>
<dbReference type="GO" id="GO:0004252">
    <property type="term" value="F:serine-type endopeptidase activity"/>
    <property type="evidence" value="ECO:0007669"/>
    <property type="project" value="TreeGrafter"/>
</dbReference>
<dbReference type="Proteomes" id="UP000539111">
    <property type="component" value="Unassembled WGS sequence"/>
</dbReference>
<reference evidence="5 6" key="1">
    <citation type="submission" date="2020-07" db="EMBL/GenBank/DDBJ databases">
        <title>Sequencing the genomes of 1000 actinobacteria strains.</title>
        <authorList>
            <person name="Klenk H.-P."/>
        </authorList>
    </citation>
    <scope>NUCLEOTIDE SEQUENCE [LARGE SCALE GENOMIC DNA]</scope>
    <source>
        <strain evidence="5 6">DSM 26341</strain>
    </source>
</reference>
<dbReference type="SUPFAM" id="SSF82171">
    <property type="entry name" value="DPP6 N-terminal domain-like"/>
    <property type="match status" value="1"/>
</dbReference>
<dbReference type="Gene3D" id="2.120.10.30">
    <property type="entry name" value="TolB, C-terminal domain"/>
    <property type="match status" value="1"/>
</dbReference>
<dbReference type="AlphaFoldDB" id="A0A7Z0IIR1"/>
<gene>
    <name evidence="5" type="ORF">BJY26_002967</name>
</gene>
<accession>A0A7Z0IIR1</accession>
<keyword evidence="5" id="KW-0031">Aminopeptidase</keyword>
<sequence>MRPDQVDLLVTVSAPAVLPGGRTAIVAATRPDLADDEYRGELFTVDLTGRSAPHRLTRGYRDGAPVVSPDGSLVVFSRADKGGKPQLFVTASAGGEPVQLTDADLGAGSPSFSPDGRRLAYTARVPEHGRYGTDEDVAPGAEPPRLIDTAKYQSNGLGYVGDKPQHVFVVDLPDLDGAPGDSEPVPESIRITNGIVDHSEPVFTPDGGRVAFLASRHPGRDHDLYTDVYAARVPAAAEPSAEDPDPGREGARQPERPAEPELLTATDLSIGTVRFDGDDLVMLAGELGESGTDFVAATGGLYRKSPGRPAVRLTDPETVDLDGAVGLTVLPGKAVLCGLTERGAVRLVRIDASGAVDTLTPAGIVVTGADATGDVIVVGFTSPTTSGDVGVVRGGEVNPVTDFSRRLRDSTTVLPARELTATAPDGYPVHGWTVVPEGPGPHPVLLMIHGGPFAGYSWGYFDEAQVYANAGYAVVMCNPRGSAGYGRAHGRAVKGDLAAPAMADVLAFLDAALDDDALDAERLGVMGGSYGGYLTAWIIAHDHRFSAAIVERGMLEPESFAGTSDIGSFFGFEYVGTTPEQVAAQSPYAHIDDVRTPTLVVHSEQDLRCPLEQGQRYFGALRRRGVETEFLVFPGENHELSRSGRPRHRQARFEHILRWWNMQLPG</sequence>
<dbReference type="GO" id="GO:0004177">
    <property type="term" value="F:aminopeptidase activity"/>
    <property type="evidence" value="ECO:0007669"/>
    <property type="project" value="UniProtKB-KW"/>
</dbReference>
<dbReference type="Gene3D" id="3.40.50.1820">
    <property type="entry name" value="alpha/beta hydrolase"/>
    <property type="match status" value="1"/>
</dbReference>
<dbReference type="GO" id="GO:0006508">
    <property type="term" value="P:proteolysis"/>
    <property type="evidence" value="ECO:0007669"/>
    <property type="project" value="InterPro"/>
</dbReference>
<keyword evidence="5" id="KW-0645">Protease</keyword>
<keyword evidence="2" id="KW-0720">Serine protease</keyword>
<dbReference type="InterPro" id="IPR001375">
    <property type="entry name" value="Peptidase_S9_cat"/>
</dbReference>
<comment type="caution">
    <text evidence="5">The sequence shown here is derived from an EMBL/GenBank/DDBJ whole genome shotgun (WGS) entry which is preliminary data.</text>
</comment>
<dbReference type="InterPro" id="IPR011659">
    <property type="entry name" value="WD40"/>
</dbReference>
<feature type="region of interest" description="Disordered" evidence="3">
    <location>
        <begin position="236"/>
        <end position="267"/>
    </location>
</feature>
<dbReference type="PANTHER" id="PTHR42776">
    <property type="entry name" value="SERINE PEPTIDASE S9 FAMILY MEMBER"/>
    <property type="match status" value="1"/>
</dbReference>
<dbReference type="InterPro" id="IPR011042">
    <property type="entry name" value="6-blade_b-propeller_TolB-like"/>
</dbReference>
<feature type="compositionally biased region" description="Basic and acidic residues" evidence="3">
    <location>
        <begin position="245"/>
        <end position="259"/>
    </location>
</feature>
<evidence type="ECO:0000256" key="1">
    <source>
        <dbReference type="ARBA" id="ARBA00022801"/>
    </source>
</evidence>
<dbReference type="InterPro" id="IPR029058">
    <property type="entry name" value="AB_hydrolase_fold"/>
</dbReference>
<dbReference type="RefSeq" id="WP_179428977.1">
    <property type="nucleotide sequence ID" value="NZ_JACBZP010000001.1"/>
</dbReference>